<dbReference type="PANTHER" id="PTHR37423">
    <property type="entry name" value="SOLUBLE LYTIC MUREIN TRANSGLYCOSYLASE-RELATED"/>
    <property type="match status" value="1"/>
</dbReference>
<sequence>MKNIRNKVTLISILLLILVLCVNYESIERRFYPIEYSNYVEHYSEKYNVDKYLVYSVIKTESKFNPDAVSRKGASGLMQITNLTASWAAKELKINGNVDIHNPETNIMIGTWYLSRLEKEFDGDLHLVISAYNGGSGNVRKWLKSPKYSNDGKSLKSIPFKETSQYTEKVLKNYRKYKELYNR</sequence>
<organism evidence="3 4">
    <name type="scientific">Peptostreptococcus russellii</name>
    <dbReference type="NCBI Taxonomy" id="215200"/>
    <lineage>
        <taxon>Bacteria</taxon>
        <taxon>Bacillati</taxon>
        <taxon>Bacillota</taxon>
        <taxon>Clostridia</taxon>
        <taxon>Peptostreptococcales</taxon>
        <taxon>Peptostreptococcaceae</taxon>
        <taxon>Peptostreptococcus</taxon>
    </lineage>
</organism>
<evidence type="ECO:0000256" key="1">
    <source>
        <dbReference type="ARBA" id="ARBA00007734"/>
    </source>
</evidence>
<evidence type="ECO:0000313" key="4">
    <source>
        <dbReference type="Proteomes" id="UP000241434"/>
    </source>
</evidence>
<protein>
    <submittedName>
        <fullName evidence="3">Lytic transglycosylase</fullName>
    </submittedName>
</protein>
<dbReference type="InterPro" id="IPR000189">
    <property type="entry name" value="Transglyc_AS"/>
</dbReference>
<dbReference type="OrthoDB" id="9815002at2"/>
<dbReference type="CDD" id="cd16896">
    <property type="entry name" value="LT_Slt70-like"/>
    <property type="match status" value="1"/>
</dbReference>
<dbReference type="InterPro" id="IPR023346">
    <property type="entry name" value="Lysozyme-like_dom_sf"/>
</dbReference>
<gene>
    <name evidence="3" type="ORF">UF10_05745</name>
</gene>
<dbReference type="PANTHER" id="PTHR37423:SF2">
    <property type="entry name" value="MEMBRANE-BOUND LYTIC MUREIN TRANSGLYCOSYLASE C"/>
    <property type="match status" value="1"/>
</dbReference>
<proteinExistence type="inferred from homology"/>
<dbReference type="EMBL" id="JYGE01000004">
    <property type="protein sequence ID" value="PSJ31423.1"/>
    <property type="molecule type" value="Genomic_DNA"/>
</dbReference>
<name>A0A2P7Q0C2_9FIRM</name>
<dbReference type="SUPFAM" id="SSF53955">
    <property type="entry name" value="Lysozyme-like"/>
    <property type="match status" value="1"/>
</dbReference>
<reference evidence="3" key="1">
    <citation type="thesis" date="2015" institute="Rutgers" country="The State University of New Jersey, 14 College Farm Rd., New Brunswick, NJ, USA">
        <title>Ammonia toxicity in bacteria and its implications for treatment of and resource recovery from highly nitrogenous organic wastes.</title>
        <authorList>
            <person name="Luther A.K."/>
        </authorList>
    </citation>
    <scope>NUCLEOTIDE SEQUENCE</scope>
    <source>
        <strain evidence="3">RT-10B</strain>
    </source>
</reference>
<dbReference type="InterPro" id="IPR008258">
    <property type="entry name" value="Transglycosylase_SLT_dom_1"/>
</dbReference>
<dbReference type="AlphaFoldDB" id="A0A2P7Q0C2"/>
<dbReference type="Proteomes" id="UP000241434">
    <property type="component" value="Unassembled WGS sequence"/>
</dbReference>
<comment type="caution">
    <text evidence="3">The sequence shown here is derived from an EMBL/GenBank/DDBJ whole genome shotgun (WGS) entry which is preliminary data.</text>
</comment>
<dbReference type="GO" id="GO:0016020">
    <property type="term" value="C:membrane"/>
    <property type="evidence" value="ECO:0007669"/>
    <property type="project" value="InterPro"/>
</dbReference>
<evidence type="ECO:0000259" key="2">
    <source>
        <dbReference type="Pfam" id="PF01464"/>
    </source>
</evidence>
<evidence type="ECO:0000313" key="3">
    <source>
        <dbReference type="EMBL" id="PSJ31423.1"/>
    </source>
</evidence>
<accession>A0A2P7Q0C2</accession>
<feature type="domain" description="Transglycosylase SLT" evidence="2">
    <location>
        <begin position="39"/>
        <end position="150"/>
    </location>
</feature>
<dbReference type="Gene3D" id="1.10.530.10">
    <property type="match status" value="1"/>
</dbReference>
<keyword evidence="4" id="KW-1185">Reference proteome</keyword>
<dbReference type="PROSITE" id="PS00922">
    <property type="entry name" value="TRANSGLYCOSYLASE"/>
    <property type="match status" value="1"/>
</dbReference>
<dbReference type="GO" id="GO:0000270">
    <property type="term" value="P:peptidoglycan metabolic process"/>
    <property type="evidence" value="ECO:0007669"/>
    <property type="project" value="InterPro"/>
</dbReference>
<dbReference type="GO" id="GO:0008933">
    <property type="term" value="F:peptidoglycan lytic transglycosylase activity"/>
    <property type="evidence" value="ECO:0007669"/>
    <property type="project" value="InterPro"/>
</dbReference>
<comment type="similarity">
    <text evidence="1">Belongs to the transglycosylase Slt family.</text>
</comment>
<dbReference type="Pfam" id="PF01464">
    <property type="entry name" value="SLT"/>
    <property type="match status" value="1"/>
</dbReference>